<organism evidence="1 2">
    <name type="scientific">Diphasiastrum complanatum</name>
    <name type="common">Issler's clubmoss</name>
    <name type="synonym">Lycopodium complanatum</name>
    <dbReference type="NCBI Taxonomy" id="34168"/>
    <lineage>
        <taxon>Eukaryota</taxon>
        <taxon>Viridiplantae</taxon>
        <taxon>Streptophyta</taxon>
        <taxon>Embryophyta</taxon>
        <taxon>Tracheophyta</taxon>
        <taxon>Lycopodiopsida</taxon>
        <taxon>Lycopodiales</taxon>
        <taxon>Lycopodiaceae</taxon>
        <taxon>Lycopodioideae</taxon>
        <taxon>Diphasiastrum</taxon>
    </lineage>
</organism>
<proteinExistence type="predicted"/>
<sequence>MDRAAASSSHASHQSSHVKAGYWPAYSADSCPASSIDSSLFTHLSYAFAVLDNSTHQVQPPAYDDGNLIRGFSSAVKNKNHNVKTLISIGGASSDWRTFSAMASSPSSRHSFIESSIALARKHNFDGLDLDWEYPKSSKDMKNLATLLSEWRQRVNNESARSDRPPLLLTAAVYYASALNVGNGPTYPVKSIASNLNWVNIMAFDYHGSWEPHKTGQHTALYDPNGNVSTSFGVGSWLNGGLPSKKAVLGLAMYGRSWILKNAHHAGVGAAAVGVGVHDGTPLYHQIVDLIKSKNARVLFDETSASAYTHSDTMWIGFDDPRSISTKVAFLKSKGLLGYFFWNASLDYNWSLATAAFQALN</sequence>
<protein>
    <submittedName>
        <fullName evidence="1">Uncharacterized protein</fullName>
    </submittedName>
</protein>
<reference evidence="2" key="1">
    <citation type="journal article" date="2024" name="Proc. Natl. Acad. Sci. U.S.A.">
        <title>Extraordinary preservation of gene collinearity over three hundred million years revealed in homosporous lycophytes.</title>
        <authorList>
            <person name="Li C."/>
            <person name="Wickell D."/>
            <person name="Kuo L.Y."/>
            <person name="Chen X."/>
            <person name="Nie B."/>
            <person name="Liao X."/>
            <person name="Peng D."/>
            <person name="Ji J."/>
            <person name="Jenkins J."/>
            <person name="Williams M."/>
            <person name="Shu S."/>
            <person name="Plott C."/>
            <person name="Barry K."/>
            <person name="Rajasekar S."/>
            <person name="Grimwood J."/>
            <person name="Han X."/>
            <person name="Sun S."/>
            <person name="Hou Z."/>
            <person name="He W."/>
            <person name="Dai G."/>
            <person name="Sun C."/>
            <person name="Schmutz J."/>
            <person name="Leebens-Mack J.H."/>
            <person name="Li F.W."/>
            <person name="Wang L."/>
        </authorList>
    </citation>
    <scope>NUCLEOTIDE SEQUENCE [LARGE SCALE GENOMIC DNA]</scope>
    <source>
        <strain evidence="2">cv. PW_Plant_1</strain>
    </source>
</reference>
<dbReference type="Proteomes" id="UP001162992">
    <property type="component" value="Chromosome 8"/>
</dbReference>
<comment type="caution">
    <text evidence="1">The sequence shown here is derived from an EMBL/GenBank/DDBJ whole genome shotgun (WGS) entry which is preliminary data.</text>
</comment>
<dbReference type="EMBL" id="CM055099">
    <property type="protein sequence ID" value="KAJ7545576.1"/>
    <property type="molecule type" value="Genomic_DNA"/>
</dbReference>
<accession>A0ACC2CU65</accession>
<evidence type="ECO:0000313" key="1">
    <source>
        <dbReference type="EMBL" id="KAJ7545576.1"/>
    </source>
</evidence>
<evidence type="ECO:0000313" key="2">
    <source>
        <dbReference type="Proteomes" id="UP001162992"/>
    </source>
</evidence>
<keyword evidence="2" id="KW-1185">Reference proteome</keyword>
<name>A0ACC2CU65_DIPCM</name>
<gene>
    <name evidence="1" type="ORF">O6H91_08G001800</name>
</gene>